<proteinExistence type="predicted"/>
<protein>
    <submittedName>
        <fullName evidence="2">Uncharacterized protein</fullName>
    </submittedName>
</protein>
<sequence>MTSGLDLMGSQPVTMKNSERKGITFKPRIQFPKVGISHHTMQVMEENERIIQKGNRRGTFKRK</sequence>
<evidence type="ECO:0000256" key="1">
    <source>
        <dbReference type="SAM" id="MobiDB-lite"/>
    </source>
</evidence>
<evidence type="ECO:0000313" key="2">
    <source>
        <dbReference type="EMBL" id="MCK6256363.1"/>
    </source>
</evidence>
<reference evidence="2" key="1">
    <citation type="submission" date="2021-09" db="EMBL/GenBank/DDBJ databases">
        <title>Genome analysis of Fictibacillus sp. KIGAM418 isolated from marine sediment.</title>
        <authorList>
            <person name="Seo M.-J."/>
            <person name="Cho E.-S."/>
            <person name="Hwang C.Y."/>
        </authorList>
    </citation>
    <scope>NUCLEOTIDE SEQUENCE</scope>
    <source>
        <strain evidence="2">KIGAM418</strain>
    </source>
</reference>
<comment type="caution">
    <text evidence="2">The sequence shown here is derived from an EMBL/GenBank/DDBJ whole genome shotgun (WGS) entry which is preliminary data.</text>
</comment>
<dbReference type="AlphaFoldDB" id="A0A9X2BGB2"/>
<name>A0A9X2BGB2_9BACL</name>
<dbReference type="EMBL" id="JAIWJX010000002">
    <property type="protein sequence ID" value="MCK6256363.1"/>
    <property type="molecule type" value="Genomic_DNA"/>
</dbReference>
<gene>
    <name evidence="2" type="ORF">LCY76_07110</name>
</gene>
<keyword evidence="3" id="KW-1185">Reference proteome</keyword>
<feature type="region of interest" description="Disordered" evidence="1">
    <location>
        <begin position="1"/>
        <end position="21"/>
    </location>
</feature>
<dbReference type="Proteomes" id="UP001139011">
    <property type="component" value="Unassembled WGS sequence"/>
</dbReference>
<evidence type="ECO:0000313" key="3">
    <source>
        <dbReference type="Proteomes" id="UP001139011"/>
    </source>
</evidence>
<organism evidence="2 3">
    <name type="scientific">Fictibacillus marinisediminis</name>
    <dbReference type="NCBI Taxonomy" id="2878389"/>
    <lineage>
        <taxon>Bacteria</taxon>
        <taxon>Bacillati</taxon>
        <taxon>Bacillota</taxon>
        <taxon>Bacilli</taxon>
        <taxon>Bacillales</taxon>
        <taxon>Fictibacillaceae</taxon>
        <taxon>Fictibacillus</taxon>
    </lineage>
</organism>
<dbReference type="RefSeq" id="WP_248252050.1">
    <property type="nucleotide sequence ID" value="NZ_JAIWJX010000002.1"/>
</dbReference>
<accession>A0A9X2BGB2</accession>